<organism evidence="10 11">
    <name type="scientific">Elysia crispata</name>
    <name type="common">lettuce slug</name>
    <dbReference type="NCBI Taxonomy" id="231223"/>
    <lineage>
        <taxon>Eukaryota</taxon>
        <taxon>Metazoa</taxon>
        <taxon>Spiralia</taxon>
        <taxon>Lophotrochozoa</taxon>
        <taxon>Mollusca</taxon>
        <taxon>Gastropoda</taxon>
        <taxon>Heterobranchia</taxon>
        <taxon>Euthyneura</taxon>
        <taxon>Panpulmonata</taxon>
        <taxon>Sacoglossa</taxon>
        <taxon>Placobranchoidea</taxon>
        <taxon>Plakobranchidae</taxon>
        <taxon>Elysia</taxon>
    </lineage>
</organism>
<dbReference type="InterPro" id="IPR054708">
    <property type="entry name" value="MTPAP-like_central"/>
</dbReference>
<evidence type="ECO:0000313" key="10">
    <source>
        <dbReference type="EMBL" id="KAK3765819.1"/>
    </source>
</evidence>
<evidence type="ECO:0000256" key="1">
    <source>
        <dbReference type="ARBA" id="ARBA00001936"/>
    </source>
</evidence>
<dbReference type="GO" id="GO:0005730">
    <property type="term" value="C:nucleolus"/>
    <property type="evidence" value="ECO:0007669"/>
    <property type="project" value="TreeGrafter"/>
</dbReference>
<gene>
    <name evidence="10" type="ORF">RRG08_026289</name>
</gene>
<dbReference type="AlphaFoldDB" id="A0AAE0ZAK3"/>
<accession>A0AAE0ZAK3</accession>
<keyword evidence="11" id="KW-1185">Reference proteome</keyword>
<dbReference type="GO" id="GO:0031123">
    <property type="term" value="P:RNA 3'-end processing"/>
    <property type="evidence" value="ECO:0007669"/>
    <property type="project" value="TreeGrafter"/>
</dbReference>
<feature type="compositionally biased region" description="Polar residues" evidence="7">
    <location>
        <begin position="487"/>
        <end position="497"/>
    </location>
</feature>
<dbReference type="InterPro" id="IPR045862">
    <property type="entry name" value="Trf4-like"/>
</dbReference>
<dbReference type="PANTHER" id="PTHR23092">
    <property type="entry name" value="POLY(A) RNA POLYMERASE"/>
    <property type="match status" value="1"/>
</dbReference>
<keyword evidence="5" id="KW-0479">Metal-binding</keyword>
<keyword evidence="6" id="KW-0460">Magnesium</keyword>
<feature type="compositionally biased region" description="Polar residues" evidence="7">
    <location>
        <begin position="752"/>
        <end position="762"/>
    </location>
</feature>
<evidence type="ECO:0000256" key="3">
    <source>
        <dbReference type="ARBA" id="ARBA00012388"/>
    </source>
</evidence>
<dbReference type="EMBL" id="JAWDGP010004277">
    <property type="protein sequence ID" value="KAK3765819.1"/>
    <property type="molecule type" value="Genomic_DNA"/>
</dbReference>
<dbReference type="Gene3D" id="3.30.460.10">
    <property type="entry name" value="Beta Polymerase, domain 2"/>
    <property type="match status" value="1"/>
</dbReference>
<dbReference type="SUPFAM" id="SSF81631">
    <property type="entry name" value="PAP/OAS1 substrate-binding domain"/>
    <property type="match status" value="1"/>
</dbReference>
<dbReference type="Pfam" id="PF22600">
    <property type="entry name" value="MTPAP-like_central"/>
    <property type="match status" value="1"/>
</dbReference>
<feature type="compositionally biased region" description="Polar residues" evidence="7">
    <location>
        <begin position="538"/>
        <end position="571"/>
    </location>
</feature>
<dbReference type="InterPro" id="IPR043519">
    <property type="entry name" value="NT_sf"/>
</dbReference>
<dbReference type="Pfam" id="PF03828">
    <property type="entry name" value="PAP_assoc"/>
    <property type="match status" value="1"/>
</dbReference>
<evidence type="ECO:0000256" key="7">
    <source>
        <dbReference type="SAM" id="MobiDB-lite"/>
    </source>
</evidence>
<comment type="similarity">
    <text evidence="2">Belongs to the DNA polymerase type-B-like family.</text>
</comment>
<dbReference type="GO" id="GO:0043634">
    <property type="term" value="P:polyadenylation-dependent ncRNA catabolic process"/>
    <property type="evidence" value="ECO:0007669"/>
    <property type="project" value="TreeGrafter"/>
</dbReference>
<feature type="domain" description="Poly(A) RNA polymerase mitochondrial-like central palm" evidence="9">
    <location>
        <begin position="79"/>
        <end position="214"/>
    </location>
</feature>
<feature type="compositionally biased region" description="Gly residues" evidence="7">
    <location>
        <begin position="620"/>
        <end position="632"/>
    </location>
</feature>
<dbReference type="EC" id="2.7.7.19" evidence="3"/>
<dbReference type="Proteomes" id="UP001283361">
    <property type="component" value="Unassembled WGS sequence"/>
</dbReference>
<dbReference type="Gene3D" id="1.10.1410.10">
    <property type="match status" value="1"/>
</dbReference>
<evidence type="ECO:0000256" key="6">
    <source>
        <dbReference type="ARBA" id="ARBA00022842"/>
    </source>
</evidence>
<reference evidence="10" key="1">
    <citation type="journal article" date="2023" name="G3 (Bethesda)">
        <title>A reference genome for the long-term kleptoplast-retaining sea slug Elysia crispata morphotype clarki.</title>
        <authorList>
            <person name="Eastman K.E."/>
            <person name="Pendleton A.L."/>
            <person name="Shaikh M.A."/>
            <person name="Suttiyut T."/>
            <person name="Ogas R."/>
            <person name="Tomko P."/>
            <person name="Gavelis G."/>
            <person name="Widhalm J.R."/>
            <person name="Wisecaver J.H."/>
        </authorList>
    </citation>
    <scope>NUCLEOTIDE SEQUENCE</scope>
    <source>
        <strain evidence="10">ECLA1</strain>
    </source>
</reference>
<feature type="region of interest" description="Disordered" evidence="7">
    <location>
        <begin position="679"/>
        <end position="762"/>
    </location>
</feature>
<dbReference type="PANTHER" id="PTHR23092:SF15">
    <property type="entry name" value="INACTIVE NON-CANONICAL POLY(A) RNA POLYMERASE PROTEIN TRF4-2-RELATED"/>
    <property type="match status" value="1"/>
</dbReference>
<dbReference type="FunFam" id="1.10.1410.10:FF:000003">
    <property type="entry name" value="non-canonical poly(A) RNA polymerase PAPD7"/>
    <property type="match status" value="1"/>
</dbReference>
<dbReference type="GO" id="GO:0046872">
    <property type="term" value="F:metal ion binding"/>
    <property type="evidence" value="ECO:0007669"/>
    <property type="project" value="UniProtKB-KW"/>
</dbReference>
<dbReference type="CDD" id="cd05402">
    <property type="entry name" value="NT_PAP_TUTase"/>
    <property type="match status" value="1"/>
</dbReference>
<dbReference type="GO" id="GO:0003729">
    <property type="term" value="F:mRNA binding"/>
    <property type="evidence" value="ECO:0007669"/>
    <property type="project" value="TreeGrafter"/>
</dbReference>
<name>A0AAE0ZAK3_9GAST</name>
<feature type="compositionally biased region" description="Basic residues" evidence="7">
    <location>
        <begin position="714"/>
        <end position="723"/>
    </location>
</feature>
<protein>
    <recommendedName>
        <fullName evidence="3">polynucleotide adenylyltransferase</fullName>
        <ecNumber evidence="3">2.7.7.19</ecNumber>
    </recommendedName>
</protein>
<dbReference type="FunFam" id="3.30.460.10:FF:000006">
    <property type="entry name" value="non-canonical poly(A) RNA polymerase PAPD5"/>
    <property type="match status" value="1"/>
</dbReference>
<keyword evidence="4" id="KW-0808">Transferase</keyword>
<feature type="compositionally biased region" description="Polar residues" evidence="7">
    <location>
        <begin position="443"/>
        <end position="461"/>
    </location>
</feature>
<sequence>MIPGSSSDQKPQDFIPLDGLTDPESLHKKQLRLQKRKRGDNRACTFGLTFSVNTKILKDGGLTPWRKHNKPYEKGVFGLHQEIVDFYEYMAPQPQEAHMRNAVVERLKSVIEDLWPDARVEIFGSFRTGLYLPTSDIDLVVFGKWDSQPLFTLQNALLKRKLADAASIKVLDKASVPIVKLTDIESEVKVDVSFNMDNNQNYGVESAQLIQEYLEKYDCLKYLVMVLKQFLLQRDLNEVFTGGISSYSLTLLAISFLQLHPRQDPSKQNPNLGVLLIEFFELYGRNFNYLKTAIRIKNGGAYLPKEEVSKEMENGYRPSMLCIEDPLKAGNDIGRSSYGAMSVKNAFEYAYLVLNHTVAPHNFQASGDNQSILGRIIRVTDEVVEYRDWVRKKFLKKTKLNKENLGTLESQQNHSLHQQSLSAVEPDVLSARPSAVLGDIPESTKSGGSRKSSPQRNSSGATYAAMVSGKTEINRSSSMGGLHEARGSQSATSQDGTVESEASDSCGHSSGYKSSGSSRASYDGSDTDSEYSAAVPSRPQQISSPQHHSNSTAGSRTRTAPGSSSSLTQYSGGYIPPLEFTRSRDVARPLPPHASSANLAEMGKPQRDTSNSSVSSSRSYGGGGSNSNGGGSSANAIYHYHSNQQQPHYHSQRLSHTPVSQQQQSQERYIAPHMHHLPHILHHPHRPPPGPFNSTGGANSGGIGHHNGSSGQHSHQHHHHGHSRTTGAGKQQKNTGGSRTKKRSGNKRDNSQSRATNSVSNR</sequence>
<comment type="caution">
    <text evidence="10">The sequence shown here is derived from an EMBL/GenBank/DDBJ whole genome shotgun (WGS) entry which is preliminary data.</text>
</comment>
<comment type="cofactor">
    <cofactor evidence="1">
        <name>Mn(2+)</name>
        <dbReference type="ChEBI" id="CHEBI:29035"/>
    </cofactor>
</comment>
<evidence type="ECO:0000259" key="8">
    <source>
        <dbReference type="Pfam" id="PF03828"/>
    </source>
</evidence>
<feature type="compositionally biased region" description="Polar residues" evidence="7">
    <location>
        <begin position="641"/>
        <end position="666"/>
    </location>
</feature>
<feature type="compositionally biased region" description="Low complexity" evidence="7">
    <location>
        <begin position="610"/>
        <end position="619"/>
    </location>
</feature>
<dbReference type="GO" id="GO:1990817">
    <property type="term" value="F:poly(A) RNA polymerase activity"/>
    <property type="evidence" value="ECO:0007669"/>
    <property type="project" value="UniProtKB-EC"/>
</dbReference>
<proteinExistence type="inferred from homology"/>
<feature type="region of interest" description="Disordered" evidence="7">
    <location>
        <begin position="438"/>
        <end position="666"/>
    </location>
</feature>
<dbReference type="GO" id="GO:0031499">
    <property type="term" value="C:TRAMP complex"/>
    <property type="evidence" value="ECO:0007669"/>
    <property type="project" value="TreeGrafter"/>
</dbReference>
<evidence type="ECO:0000313" key="11">
    <source>
        <dbReference type="Proteomes" id="UP001283361"/>
    </source>
</evidence>
<feature type="region of interest" description="Disordered" evidence="7">
    <location>
        <begin position="1"/>
        <end position="22"/>
    </location>
</feature>
<feature type="compositionally biased region" description="Low complexity" evidence="7">
    <location>
        <begin position="503"/>
        <end position="524"/>
    </location>
</feature>
<dbReference type="InterPro" id="IPR002058">
    <property type="entry name" value="PAP_assoc"/>
</dbReference>
<feature type="domain" description="PAP-associated" evidence="8">
    <location>
        <begin position="271"/>
        <end position="329"/>
    </location>
</feature>
<evidence type="ECO:0000256" key="2">
    <source>
        <dbReference type="ARBA" id="ARBA00008593"/>
    </source>
</evidence>
<evidence type="ECO:0000256" key="4">
    <source>
        <dbReference type="ARBA" id="ARBA00022679"/>
    </source>
</evidence>
<evidence type="ECO:0000256" key="5">
    <source>
        <dbReference type="ARBA" id="ARBA00022723"/>
    </source>
</evidence>
<dbReference type="SUPFAM" id="SSF81301">
    <property type="entry name" value="Nucleotidyltransferase"/>
    <property type="match status" value="1"/>
</dbReference>
<evidence type="ECO:0000259" key="9">
    <source>
        <dbReference type="Pfam" id="PF22600"/>
    </source>
</evidence>